<dbReference type="AlphaFoldDB" id="A0A804IUC0"/>
<protein>
    <submittedName>
        <fullName evidence="1">Uncharacterized protein</fullName>
    </submittedName>
</protein>
<name>A0A804IUC0_MUSAM</name>
<sequence length="89" mass="9832">MGSLTRAIKPGHKHVGAAELCFSSCMVKYTNIHQWPDFRSSLYSISCVTLNQVHPIVSVPGYRQTQVTPELLSTASKLEQGSKFTHGLE</sequence>
<accession>A0A804IUC0</accession>
<dbReference type="Proteomes" id="UP000012960">
    <property type="component" value="Unplaced"/>
</dbReference>
<organism evidence="1 2">
    <name type="scientific">Musa acuminata subsp. malaccensis</name>
    <name type="common">Wild banana</name>
    <name type="synonym">Musa malaccensis</name>
    <dbReference type="NCBI Taxonomy" id="214687"/>
    <lineage>
        <taxon>Eukaryota</taxon>
        <taxon>Viridiplantae</taxon>
        <taxon>Streptophyta</taxon>
        <taxon>Embryophyta</taxon>
        <taxon>Tracheophyta</taxon>
        <taxon>Spermatophyta</taxon>
        <taxon>Magnoliopsida</taxon>
        <taxon>Liliopsida</taxon>
        <taxon>Zingiberales</taxon>
        <taxon>Musaceae</taxon>
        <taxon>Musa</taxon>
    </lineage>
</organism>
<evidence type="ECO:0000313" key="1">
    <source>
        <dbReference type="EnsemblPlants" id="Ma04_p26970.1"/>
    </source>
</evidence>
<dbReference type="InParanoid" id="A0A804IUC0"/>
<dbReference type="Gramene" id="Ma04_t26970.1">
    <property type="protein sequence ID" value="Ma04_p26970.1"/>
    <property type="gene ID" value="Ma04_g26970"/>
</dbReference>
<keyword evidence="2" id="KW-1185">Reference proteome</keyword>
<reference evidence="1" key="1">
    <citation type="submission" date="2021-05" db="UniProtKB">
        <authorList>
            <consortium name="EnsemblPlants"/>
        </authorList>
    </citation>
    <scope>IDENTIFICATION</scope>
    <source>
        <strain evidence="1">subsp. malaccensis</strain>
    </source>
</reference>
<evidence type="ECO:0000313" key="2">
    <source>
        <dbReference type="Proteomes" id="UP000012960"/>
    </source>
</evidence>
<dbReference type="EnsemblPlants" id="Ma04_t26970.1">
    <property type="protein sequence ID" value="Ma04_p26970.1"/>
    <property type="gene ID" value="Ma04_g26970"/>
</dbReference>
<proteinExistence type="predicted"/>